<sequence>MALLYTAYVVVFENYLNNNAVLSRRFITLGSAEAGVIVYPFILGRYCFIVFYILLFAQPPLGYHQFDSTSCCQPVRCFNVHRFQTSVCQLWGRVGYFPLCLSFKVRAALDTEKRGSEVH</sequence>
<evidence type="ECO:0000256" key="1">
    <source>
        <dbReference type="SAM" id="Phobius"/>
    </source>
</evidence>
<reference evidence="2 3" key="1">
    <citation type="submission" date="2021-06" db="EMBL/GenBank/DDBJ databases">
        <authorList>
            <person name="Palmer J.M."/>
        </authorList>
    </citation>
    <scope>NUCLEOTIDE SEQUENCE [LARGE SCALE GENOMIC DNA]</scope>
    <source>
        <strain evidence="2 3">AS_MEX2019</strain>
        <tissue evidence="2">Muscle</tissue>
    </source>
</reference>
<keyword evidence="1" id="KW-0472">Membrane</keyword>
<keyword evidence="1" id="KW-0812">Transmembrane</keyword>
<feature type="transmembrane region" description="Helical" evidence="1">
    <location>
        <begin position="36"/>
        <end position="57"/>
    </location>
</feature>
<dbReference type="Proteomes" id="UP001469553">
    <property type="component" value="Unassembled WGS sequence"/>
</dbReference>
<comment type="caution">
    <text evidence="2">The sequence shown here is derived from an EMBL/GenBank/DDBJ whole genome shotgun (WGS) entry which is preliminary data.</text>
</comment>
<protein>
    <submittedName>
        <fullName evidence="2">Uncharacterized protein</fullName>
    </submittedName>
</protein>
<evidence type="ECO:0000313" key="2">
    <source>
        <dbReference type="EMBL" id="MEQ2297087.1"/>
    </source>
</evidence>
<gene>
    <name evidence="2" type="ORF">AMECASPLE_031144</name>
</gene>
<dbReference type="EMBL" id="JAHRIP010041444">
    <property type="protein sequence ID" value="MEQ2297087.1"/>
    <property type="molecule type" value="Genomic_DNA"/>
</dbReference>
<name>A0ABV0YT89_9TELE</name>
<organism evidence="2 3">
    <name type="scientific">Ameca splendens</name>
    <dbReference type="NCBI Taxonomy" id="208324"/>
    <lineage>
        <taxon>Eukaryota</taxon>
        <taxon>Metazoa</taxon>
        <taxon>Chordata</taxon>
        <taxon>Craniata</taxon>
        <taxon>Vertebrata</taxon>
        <taxon>Euteleostomi</taxon>
        <taxon>Actinopterygii</taxon>
        <taxon>Neopterygii</taxon>
        <taxon>Teleostei</taxon>
        <taxon>Neoteleostei</taxon>
        <taxon>Acanthomorphata</taxon>
        <taxon>Ovalentaria</taxon>
        <taxon>Atherinomorphae</taxon>
        <taxon>Cyprinodontiformes</taxon>
        <taxon>Goodeidae</taxon>
        <taxon>Ameca</taxon>
    </lineage>
</organism>
<proteinExistence type="predicted"/>
<keyword evidence="3" id="KW-1185">Reference proteome</keyword>
<evidence type="ECO:0000313" key="3">
    <source>
        <dbReference type="Proteomes" id="UP001469553"/>
    </source>
</evidence>
<keyword evidence="1" id="KW-1133">Transmembrane helix</keyword>
<accession>A0ABV0YT89</accession>